<evidence type="ECO:0000313" key="1">
    <source>
        <dbReference type="EMBL" id="GIX85651.1"/>
    </source>
</evidence>
<dbReference type="EMBL" id="BPLR01021085">
    <property type="protein sequence ID" value="GIX85651.1"/>
    <property type="molecule type" value="Genomic_DNA"/>
</dbReference>
<dbReference type="Proteomes" id="UP001054945">
    <property type="component" value="Unassembled WGS sequence"/>
</dbReference>
<accession>A0AAV4NLL2</accession>
<comment type="caution">
    <text evidence="1">The sequence shown here is derived from an EMBL/GenBank/DDBJ whole genome shotgun (WGS) entry which is preliminary data.</text>
</comment>
<name>A0AAV4NLL2_CAEEX</name>
<sequence length="126" mass="14312">MTRREQSGPTVSEIDDFLAESSAAPSCKKKREEDVRNRVSYFSHCIHSALANSEGVKRIFGFSFIESLLAGEVLHLLLLLQTKEGESIDLKEYEDGGECLEDEFRIKRKRFEGISVLSFQCVFLMS</sequence>
<keyword evidence="2" id="KW-1185">Reference proteome</keyword>
<protein>
    <submittedName>
        <fullName evidence="1">Uncharacterized protein</fullName>
    </submittedName>
</protein>
<reference evidence="1 2" key="1">
    <citation type="submission" date="2021-06" db="EMBL/GenBank/DDBJ databases">
        <title>Caerostris extrusa draft genome.</title>
        <authorList>
            <person name="Kono N."/>
            <person name="Arakawa K."/>
        </authorList>
    </citation>
    <scope>NUCLEOTIDE SEQUENCE [LARGE SCALE GENOMIC DNA]</scope>
</reference>
<proteinExistence type="predicted"/>
<dbReference type="AlphaFoldDB" id="A0AAV4NLL2"/>
<organism evidence="1 2">
    <name type="scientific">Caerostris extrusa</name>
    <name type="common">Bark spider</name>
    <name type="synonym">Caerostris bankana</name>
    <dbReference type="NCBI Taxonomy" id="172846"/>
    <lineage>
        <taxon>Eukaryota</taxon>
        <taxon>Metazoa</taxon>
        <taxon>Ecdysozoa</taxon>
        <taxon>Arthropoda</taxon>
        <taxon>Chelicerata</taxon>
        <taxon>Arachnida</taxon>
        <taxon>Araneae</taxon>
        <taxon>Araneomorphae</taxon>
        <taxon>Entelegynae</taxon>
        <taxon>Araneoidea</taxon>
        <taxon>Araneidae</taxon>
        <taxon>Caerostris</taxon>
    </lineage>
</organism>
<evidence type="ECO:0000313" key="2">
    <source>
        <dbReference type="Proteomes" id="UP001054945"/>
    </source>
</evidence>
<gene>
    <name evidence="1" type="ORF">CEXT_162131</name>
</gene>